<dbReference type="GO" id="GO:0003700">
    <property type="term" value="F:DNA-binding transcription factor activity"/>
    <property type="evidence" value="ECO:0007669"/>
    <property type="project" value="InterPro"/>
</dbReference>
<name>A0A1Y2KXT7_9PROT</name>
<dbReference type="GO" id="GO:1901135">
    <property type="term" value="P:carbohydrate derivative metabolic process"/>
    <property type="evidence" value="ECO:0007669"/>
    <property type="project" value="InterPro"/>
</dbReference>
<dbReference type="GO" id="GO:0003677">
    <property type="term" value="F:DNA binding"/>
    <property type="evidence" value="ECO:0007669"/>
    <property type="project" value="UniProtKB-KW"/>
</dbReference>
<dbReference type="Gene3D" id="1.10.10.10">
    <property type="entry name" value="Winged helix-like DNA-binding domain superfamily/Winged helix DNA-binding domain"/>
    <property type="match status" value="1"/>
</dbReference>
<sequence length="295" mass="32553">MDATEKTTQPSVAELITQKADALTASERKLAQALLGHYPMAGLETVATFAERCGVSAPTVLRFAGKLGFESYPEMQSRLRGELEARLQSPLTRSALPRAAVAASGHPMGELLHHMIDAISSNIRSSLSNIAPTELEGAVNLLADRKRAVYVLGGRFSSALAVYAYEHLRSMRGNVRRVSGQNTKWTEDLLDIGKRDVLLVFDVRRYQHDVITFAETASNQGAKVILFTDQWLSPIARFARHVFPVRIETATTWDSAAASMALLETLLEGVGRTDPDHVRDRIEHLERLRRRPPGG</sequence>
<accession>A0A1Y2KXT7</accession>
<dbReference type="InterPro" id="IPR000281">
    <property type="entry name" value="HTH_RpiR"/>
</dbReference>
<keyword evidence="2" id="KW-0238">DNA-binding</keyword>
<proteinExistence type="predicted"/>
<dbReference type="SUPFAM" id="SSF53697">
    <property type="entry name" value="SIS domain"/>
    <property type="match status" value="1"/>
</dbReference>
<dbReference type="PANTHER" id="PTHR30514">
    <property type="entry name" value="GLUCOKINASE"/>
    <property type="match status" value="1"/>
</dbReference>
<dbReference type="AlphaFoldDB" id="A0A1Y2KXT7"/>
<protein>
    <recommendedName>
        <fullName evidence="4">HTH rpiR-type domain-containing protein</fullName>
    </recommendedName>
</protein>
<dbReference type="GO" id="GO:0097367">
    <property type="term" value="F:carbohydrate derivative binding"/>
    <property type="evidence" value="ECO:0007669"/>
    <property type="project" value="InterPro"/>
</dbReference>
<dbReference type="PANTHER" id="PTHR30514:SF18">
    <property type="entry name" value="RPIR-FAMILY TRANSCRIPTIONAL REGULATOR"/>
    <property type="match status" value="1"/>
</dbReference>
<feature type="domain" description="HTH rpiR-type" evidence="4">
    <location>
        <begin position="10"/>
        <end position="86"/>
    </location>
</feature>
<dbReference type="STRING" id="1293891.TMES_20690"/>
<evidence type="ECO:0000256" key="1">
    <source>
        <dbReference type="ARBA" id="ARBA00023015"/>
    </source>
</evidence>
<dbReference type="Gene3D" id="3.40.50.10490">
    <property type="entry name" value="Glucose-6-phosphate isomerase like protein, domain 1"/>
    <property type="match status" value="1"/>
</dbReference>
<dbReference type="InterPro" id="IPR036388">
    <property type="entry name" value="WH-like_DNA-bd_sf"/>
</dbReference>
<dbReference type="InterPro" id="IPR009057">
    <property type="entry name" value="Homeodomain-like_sf"/>
</dbReference>
<organism evidence="5 6">
    <name type="scientific">Thalassospira mesophila</name>
    <dbReference type="NCBI Taxonomy" id="1293891"/>
    <lineage>
        <taxon>Bacteria</taxon>
        <taxon>Pseudomonadati</taxon>
        <taxon>Pseudomonadota</taxon>
        <taxon>Alphaproteobacteria</taxon>
        <taxon>Rhodospirillales</taxon>
        <taxon>Thalassospiraceae</taxon>
        <taxon>Thalassospira</taxon>
    </lineage>
</organism>
<dbReference type="SUPFAM" id="SSF46689">
    <property type="entry name" value="Homeodomain-like"/>
    <property type="match status" value="1"/>
</dbReference>
<dbReference type="RefSeq" id="WP_085586169.1">
    <property type="nucleotide sequence ID" value="NZ_JFKA01000016.1"/>
</dbReference>
<dbReference type="InterPro" id="IPR047640">
    <property type="entry name" value="RpiR-like"/>
</dbReference>
<evidence type="ECO:0000256" key="2">
    <source>
        <dbReference type="ARBA" id="ARBA00023125"/>
    </source>
</evidence>
<evidence type="ECO:0000313" key="6">
    <source>
        <dbReference type="Proteomes" id="UP000193391"/>
    </source>
</evidence>
<dbReference type="OrthoDB" id="3574600at2"/>
<dbReference type="Pfam" id="PF01418">
    <property type="entry name" value="HTH_6"/>
    <property type="match status" value="1"/>
</dbReference>
<comment type="caution">
    <text evidence="5">The sequence shown here is derived from an EMBL/GenBank/DDBJ whole genome shotgun (WGS) entry which is preliminary data.</text>
</comment>
<keyword evidence="3" id="KW-0804">Transcription</keyword>
<dbReference type="EMBL" id="JFKA01000016">
    <property type="protein sequence ID" value="OSQ35663.1"/>
    <property type="molecule type" value="Genomic_DNA"/>
</dbReference>
<evidence type="ECO:0000256" key="3">
    <source>
        <dbReference type="ARBA" id="ARBA00023163"/>
    </source>
</evidence>
<gene>
    <name evidence="5" type="ORF">TMES_20690</name>
</gene>
<dbReference type="PROSITE" id="PS51071">
    <property type="entry name" value="HTH_RPIR"/>
    <property type="match status" value="1"/>
</dbReference>
<keyword evidence="1" id="KW-0805">Transcription regulation</keyword>
<reference evidence="5 6" key="1">
    <citation type="submission" date="2014-03" db="EMBL/GenBank/DDBJ databases">
        <title>The draft genome sequence of Thalassospira mesophila JCM 18969.</title>
        <authorList>
            <person name="Lai Q."/>
            <person name="Shao Z."/>
        </authorList>
    </citation>
    <scope>NUCLEOTIDE SEQUENCE [LARGE SCALE GENOMIC DNA]</scope>
    <source>
        <strain evidence="5 6">JCM 18969</strain>
    </source>
</reference>
<dbReference type="InterPro" id="IPR046348">
    <property type="entry name" value="SIS_dom_sf"/>
</dbReference>
<keyword evidence="6" id="KW-1185">Reference proteome</keyword>
<dbReference type="CDD" id="cd05013">
    <property type="entry name" value="SIS_RpiR"/>
    <property type="match status" value="1"/>
</dbReference>
<dbReference type="InterPro" id="IPR001347">
    <property type="entry name" value="SIS_dom"/>
</dbReference>
<dbReference type="Pfam" id="PF01380">
    <property type="entry name" value="SIS"/>
    <property type="match status" value="1"/>
</dbReference>
<evidence type="ECO:0000313" key="5">
    <source>
        <dbReference type="EMBL" id="OSQ35663.1"/>
    </source>
</evidence>
<dbReference type="Proteomes" id="UP000193391">
    <property type="component" value="Unassembled WGS sequence"/>
</dbReference>
<evidence type="ECO:0000259" key="4">
    <source>
        <dbReference type="PROSITE" id="PS51071"/>
    </source>
</evidence>
<dbReference type="InterPro" id="IPR035472">
    <property type="entry name" value="RpiR-like_SIS"/>
</dbReference>